<organism evidence="2 3">
    <name type="scientific">Streptosporangium subroseum</name>
    <dbReference type="NCBI Taxonomy" id="106412"/>
    <lineage>
        <taxon>Bacteria</taxon>
        <taxon>Bacillati</taxon>
        <taxon>Actinomycetota</taxon>
        <taxon>Actinomycetes</taxon>
        <taxon>Streptosporangiales</taxon>
        <taxon>Streptosporangiaceae</taxon>
        <taxon>Streptosporangium</taxon>
    </lineage>
</organism>
<evidence type="ECO:0008006" key="4">
    <source>
        <dbReference type="Google" id="ProtNLM"/>
    </source>
</evidence>
<feature type="region of interest" description="Disordered" evidence="1">
    <location>
        <begin position="48"/>
        <end position="70"/>
    </location>
</feature>
<gene>
    <name evidence="2" type="ORF">SAMN05216276_100942</name>
</gene>
<reference evidence="2 3" key="1">
    <citation type="submission" date="2017-06" db="EMBL/GenBank/DDBJ databases">
        <authorList>
            <person name="Kim H.J."/>
            <person name="Triplett B.A."/>
        </authorList>
    </citation>
    <scope>NUCLEOTIDE SEQUENCE [LARGE SCALE GENOMIC DNA]</scope>
    <source>
        <strain evidence="2 3">CGMCC 4.2132</strain>
    </source>
</reference>
<accession>A0A239EA54</accession>
<dbReference type="EMBL" id="FZOD01000009">
    <property type="protein sequence ID" value="SNS41487.1"/>
    <property type="molecule type" value="Genomic_DNA"/>
</dbReference>
<evidence type="ECO:0000256" key="1">
    <source>
        <dbReference type="SAM" id="MobiDB-lite"/>
    </source>
</evidence>
<keyword evidence="3" id="KW-1185">Reference proteome</keyword>
<evidence type="ECO:0000313" key="2">
    <source>
        <dbReference type="EMBL" id="SNS41487.1"/>
    </source>
</evidence>
<dbReference type="Proteomes" id="UP000198282">
    <property type="component" value="Unassembled WGS sequence"/>
</dbReference>
<evidence type="ECO:0000313" key="3">
    <source>
        <dbReference type="Proteomes" id="UP000198282"/>
    </source>
</evidence>
<sequence>MPNAYYREDPVAPPFDRAPACPFAPAPEVTALLTRFLALRLAVPEEETQLRTAPSRIHGARSLPITRDRG</sequence>
<name>A0A239EA54_9ACTN</name>
<dbReference type="RefSeq" id="WP_089207277.1">
    <property type="nucleotide sequence ID" value="NZ_FZOD01000009.1"/>
</dbReference>
<dbReference type="AlphaFoldDB" id="A0A239EA54"/>
<proteinExistence type="predicted"/>
<protein>
    <recommendedName>
        <fullName evidence="4">Cytochrome P450</fullName>
    </recommendedName>
</protein>